<keyword evidence="2" id="KW-1185">Reference proteome</keyword>
<protein>
    <submittedName>
        <fullName evidence="1">Uncharacterized protein</fullName>
    </submittedName>
</protein>
<dbReference type="EMBL" id="PDCK01000040">
    <property type="protein sequence ID" value="PRQ48954.1"/>
    <property type="molecule type" value="Genomic_DNA"/>
</dbReference>
<comment type="caution">
    <text evidence="1">The sequence shown here is derived from an EMBL/GenBank/DDBJ whole genome shotgun (WGS) entry which is preliminary data.</text>
</comment>
<evidence type="ECO:0000313" key="1">
    <source>
        <dbReference type="EMBL" id="PRQ48954.1"/>
    </source>
</evidence>
<evidence type="ECO:0000313" key="2">
    <source>
        <dbReference type="Proteomes" id="UP000238479"/>
    </source>
</evidence>
<dbReference type="AlphaFoldDB" id="A0A2P6RRA2"/>
<accession>A0A2P6RRA2</accession>
<proteinExistence type="predicted"/>
<dbReference type="Gramene" id="PRQ48954">
    <property type="protein sequence ID" value="PRQ48954"/>
    <property type="gene ID" value="RchiOBHm_Chr2g0116511"/>
</dbReference>
<name>A0A2P6RRA2_ROSCH</name>
<organism evidence="1 2">
    <name type="scientific">Rosa chinensis</name>
    <name type="common">China rose</name>
    <dbReference type="NCBI Taxonomy" id="74649"/>
    <lineage>
        <taxon>Eukaryota</taxon>
        <taxon>Viridiplantae</taxon>
        <taxon>Streptophyta</taxon>
        <taxon>Embryophyta</taxon>
        <taxon>Tracheophyta</taxon>
        <taxon>Spermatophyta</taxon>
        <taxon>Magnoliopsida</taxon>
        <taxon>eudicotyledons</taxon>
        <taxon>Gunneridae</taxon>
        <taxon>Pentapetalae</taxon>
        <taxon>rosids</taxon>
        <taxon>fabids</taxon>
        <taxon>Rosales</taxon>
        <taxon>Rosaceae</taxon>
        <taxon>Rosoideae</taxon>
        <taxon>Rosoideae incertae sedis</taxon>
        <taxon>Rosa</taxon>
    </lineage>
</organism>
<dbReference type="Proteomes" id="UP000238479">
    <property type="component" value="Chromosome 2"/>
</dbReference>
<gene>
    <name evidence="1" type="ORF">RchiOBHm_Chr2g0116511</name>
</gene>
<reference evidence="1 2" key="1">
    <citation type="journal article" date="2018" name="Nat. Genet.">
        <title>The Rosa genome provides new insights in the design of modern roses.</title>
        <authorList>
            <person name="Bendahmane M."/>
        </authorList>
    </citation>
    <scope>NUCLEOTIDE SEQUENCE [LARGE SCALE GENOMIC DNA]</scope>
    <source>
        <strain evidence="2">cv. Old Blush</strain>
    </source>
</reference>
<sequence>MTTTKPFSPGYFSQLWKGSLRSGSSSLGEVHGKVTTLYSLFICELQTFLEETSHTCCD</sequence>